<dbReference type="SUPFAM" id="SSF56219">
    <property type="entry name" value="DNase I-like"/>
    <property type="match status" value="1"/>
</dbReference>
<keyword evidence="2" id="KW-1185">Reference proteome</keyword>
<evidence type="ECO:0008006" key="3">
    <source>
        <dbReference type="Google" id="ProtNLM"/>
    </source>
</evidence>
<dbReference type="EMBL" id="JAWXYG010000006">
    <property type="protein sequence ID" value="KAK4270280.1"/>
    <property type="molecule type" value="Genomic_DNA"/>
</dbReference>
<organism evidence="1 2">
    <name type="scientific">Acacia crassicarpa</name>
    <name type="common">northern wattle</name>
    <dbReference type="NCBI Taxonomy" id="499986"/>
    <lineage>
        <taxon>Eukaryota</taxon>
        <taxon>Viridiplantae</taxon>
        <taxon>Streptophyta</taxon>
        <taxon>Embryophyta</taxon>
        <taxon>Tracheophyta</taxon>
        <taxon>Spermatophyta</taxon>
        <taxon>Magnoliopsida</taxon>
        <taxon>eudicotyledons</taxon>
        <taxon>Gunneridae</taxon>
        <taxon>Pentapetalae</taxon>
        <taxon>rosids</taxon>
        <taxon>fabids</taxon>
        <taxon>Fabales</taxon>
        <taxon>Fabaceae</taxon>
        <taxon>Caesalpinioideae</taxon>
        <taxon>mimosoid clade</taxon>
        <taxon>Acacieae</taxon>
        <taxon>Acacia</taxon>
    </lineage>
</organism>
<sequence>METKLVAEKLKKLRRKCGFDLELYVDPRGLSGGLAVWWHESISLTILYKSKNIIHVLADSNSLSVPSLISFIYGPLKEGERKVVWDILRRLAANIEVSWLVVGDFNDLLSQEEKEGGNPRAMRKLINFQCLLSDCNLLDLEFKGANFT</sequence>
<gene>
    <name evidence="1" type="ORF">QN277_023334</name>
</gene>
<name>A0AAE1MMX0_9FABA</name>
<dbReference type="AlphaFoldDB" id="A0AAE1MMX0"/>
<dbReference type="Proteomes" id="UP001293593">
    <property type="component" value="Unassembled WGS sequence"/>
</dbReference>
<proteinExistence type="predicted"/>
<dbReference type="Gene3D" id="3.60.10.10">
    <property type="entry name" value="Endonuclease/exonuclease/phosphatase"/>
    <property type="match status" value="1"/>
</dbReference>
<evidence type="ECO:0000313" key="1">
    <source>
        <dbReference type="EMBL" id="KAK4270280.1"/>
    </source>
</evidence>
<evidence type="ECO:0000313" key="2">
    <source>
        <dbReference type="Proteomes" id="UP001293593"/>
    </source>
</evidence>
<dbReference type="InterPro" id="IPR036691">
    <property type="entry name" value="Endo/exonu/phosph_ase_sf"/>
</dbReference>
<accession>A0AAE1MMX0</accession>
<protein>
    <recommendedName>
        <fullName evidence="3">Endonuclease/exonuclease/phosphatase domain-containing protein</fullName>
    </recommendedName>
</protein>
<dbReference type="PANTHER" id="PTHR35218">
    <property type="entry name" value="RNASE H DOMAIN-CONTAINING PROTEIN"/>
    <property type="match status" value="1"/>
</dbReference>
<dbReference type="PANTHER" id="PTHR35218:SF9">
    <property type="entry name" value="ENDONUCLEASE_EXONUCLEASE_PHOSPHATASE DOMAIN-CONTAINING PROTEIN"/>
    <property type="match status" value="1"/>
</dbReference>
<comment type="caution">
    <text evidence="1">The sequence shown here is derived from an EMBL/GenBank/DDBJ whole genome shotgun (WGS) entry which is preliminary data.</text>
</comment>
<reference evidence="1" key="1">
    <citation type="submission" date="2023-10" db="EMBL/GenBank/DDBJ databases">
        <title>Chromosome-level genome of the transformable northern wattle, Acacia crassicarpa.</title>
        <authorList>
            <person name="Massaro I."/>
            <person name="Sinha N.R."/>
            <person name="Poethig S."/>
            <person name="Leichty A.R."/>
        </authorList>
    </citation>
    <scope>NUCLEOTIDE SEQUENCE</scope>
    <source>
        <strain evidence="1">Acra3RX</strain>
        <tissue evidence="1">Leaf</tissue>
    </source>
</reference>